<dbReference type="PROSITE" id="PS50181">
    <property type="entry name" value="FBOX"/>
    <property type="match status" value="1"/>
</dbReference>
<evidence type="ECO:0000259" key="1">
    <source>
        <dbReference type="PROSITE" id="PS50181"/>
    </source>
</evidence>
<dbReference type="InterPro" id="IPR006553">
    <property type="entry name" value="Leu-rich_rpt_Cys-con_subtyp"/>
</dbReference>
<comment type="caution">
    <text evidence="2">The sequence shown here is derived from an EMBL/GenBank/DDBJ whole genome shotgun (WGS) entry which is preliminary data.</text>
</comment>
<dbReference type="InterPro" id="IPR032675">
    <property type="entry name" value="LRR_dom_sf"/>
</dbReference>
<evidence type="ECO:0000313" key="3">
    <source>
        <dbReference type="Proteomes" id="UP000646827"/>
    </source>
</evidence>
<dbReference type="InterPro" id="IPR001810">
    <property type="entry name" value="F-box_dom"/>
</dbReference>
<dbReference type="InterPro" id="IPR036047">
    <property type="entry name" value="F-box-like_dom_sf"/>
</dbReference>
<accession>A0A8H7S4V2</accession>
<dbReference type="SMART" id="SM00367">
    <property type="entry name" value="LRR_CC"/>
    <property type="match status" value="3"/>
</dbReference>
<proteinExistence type="predicted"/>
<protein>
    <recommendedName>
        <fullName evidence="1">F-box domain-containing protein</fullName>
    </recommendedName>
</protein>
<dbReference type="EMBL" id="JAEPRB010000058">
    <property type="protein sequence ID" value="KAG2223604.1"/>
    <property type="molecule type" value="Genomic_DNA"/>
</dbReference>
<dbReference type="PANTHER" id="PTHR13318">
    <property type="entry name" value="PARTNER OF PAIRED, ISOFORM B-RELATED"/>
    <property type="match status" value="1"/>
</dbReference>
<dbReference type="SMART" id="SM00256">
    <property type="entry name" value="FBOX"/>
    <property type="match status" value="2"/>
</dbReference>
<dbReference type="Gene3D" id="3.80.10.10">
    <property type="entry name" value="Ribonuclease Inhibitor"/>
    <property type="match status" value="3"/>
</dbReference>
<name>A0A8H7S4V2_9FUNG</name>
<dbReference type="Pfam" id="PF12937">
    <property type="entry name" value="F-box-like"/>
    <property type="match status" value="1"/>
</dbReference>
<dbReference type="GO" id="GO:0019005">
    <property type="term" value="C:SCF ubiquitin ligase complex"/>
    <property type="evidence" value="ECO:0007669"/>
    <property type="project" value="TreeGrafter"/>
</dbReference>
<evidence type="ECO:0000313" key="2">
    <source>
        <dbReference type="EMBL" id="KAG2223604.1"/>
    </source>
</evidence>
<dbReference type="GO" id="GO:0031146">
    <property type="term" value="P:SCF-dependent proteasomal ubiquitin-dependent protein catabolic process"/>
    <property type="evidence" value="ECO:0007669"/>
    <property type="project" value="TreeGrafter"/>
</dbReference>
<dbReference type="OrthoDB" id="2274164at2759"/>
<dbReference type="Gene3D" id="1.20.1280.50">
    <property type="match status" value="1"/>
</dbReference>
<organism evidence="2 3">
    <name type="scientific">Circinella minor</name>
    <dbReference type="NCBI Taxonomy" id="1195481"/>
    <lineage>
        <taxon>Eukaryota</taxon>
        <taxon>Fungi</taxon>
        <taxon>Fungi incertae sedis</taxon>
        <taxon>Mucoromycota</taxon>
        <taxon>Mucoromycotina</taxon>
        <taxon>Mucoromycetes</taxon>
        <taxon>Mucorales</taxon>
        <taxon>Lichtheimiaceae</taxon>
        <taxon>Circinella</taxon>
    </lineage>
</organism>
<dbReference type="Proteomes" id="UP000646827">
    <property type="component" value="Unassembled WGS sequence"/>
</dbReference>
<sequence>MDPVYILPIEILNEIFILLPQDTKITLYLDVSKLWRETILKCPNVWREIEIQQDYRVIKSCYDIGFHVKHITINSTFEEVCFSAIQQLKEGHFKQIQSLKITVPEIENMKRYLQLTTTALYQIRDTLTSFTIDTSKTGKYISIADILSACNNLIELDYSTTTRLSKRRTINNYFTQYQEIPHHHHCLLNLQLKAPFINRHDIDPLLEQCTELRRLVMNGCTTSVLDTIVNKQQQLSETPLNLEILGYNANSKSMAVPQLPKETMTMIRKGKEKKIRGLRILFTNSNGQPVHTQRMLPLLYQNRETLIYIMAHLSPLDQSELVQLYTLYPNFEFPNISRFTLWSVTGIQEFMLQAIRNSTRLSVLDIIHAYDIDGVLKELMTMPPLKHLTILYSTASIPETSNDDPFETTVATTSLISLFKRYVYLSSSSPSAFYSSSSPSSSSASFSSFSSISSTKTITTATMLPGPSRQFVSTTPSLSLKSITLGKFNTVSDRELSILGNIKTLEQITLLDLNNVTTNGIKNLINKMGNQLKYVRLSRMESVTDDILFNLGDMNGLIRIALDYLPKMTNRVMTFDKKSSKSNEHDTTITTKNYSFQPYYYPNEKKDDIATTAPMFTKCVQNVECQNLQVAIDTATDGINEMFDNLMSLLDVRAATLGLKNQVNKGLEDGYRMIDYSPTTPAGYLRCASLFILDNKYNAAMEICKQGMNALSFENDDNEEENGKKHEKYREAQKVLDEKYNEAKTLENQGRVDFITRLPSDIICQILDYLPFSALLETLNVSKVWRDYVTVYPKIWSNMKLTTCPDEKTDMIGRVLSRQHHFSHHVQHLSADELSEDETYDLLIELIYGTYSKLESLDFWSSDMDDGYDECVGVLSRVKTTLKSLRFSLKASNNPLPLGSILAECDNLKTFDYLQSCTVTEEALDGIPTTPINSLNDLTLACASLPTSQLERILKCCPRVLQLSCMNCDTSAFEVVEKLCPYLYSFGLNASPYELSDDDKQSLLNNIDDQQTNSSFGIHHIYFDVRAAWLSVDDHDESLIRILKNNANVLETAKMRFGGFIDDDENQGSRWQNLGTIVTPHLRSLTLNFNLTMSSVISTFLSNCPALEILLFGPGIEFIPSGVFQAASRLSMLKELTIYLANELSDHGLSLLFKKISNQEERNQHEGFNNFQKFKLEHCFSELSKETAHSLAKIPSLQEIYFDGAYMTQDTAESFAWTLAHQHGDYSSSFHTITLISMDCVTDQVLRYLNDIPSLRTIKLSHLRNITLEGLKCLQSNTRISLDFTPHSFQKK</sequence>
<gene>
    <name evidence="2" type="ORF">INT45_001686</name>
</gene>
<dbReference type="SUPFAM" id="SSF52047">
    <property type="entry name" value="RNI-like"/>
    <property type="match status" value="4"/>
</dbReference>
<feature type="domain" description="F-box" evidence="1">
    <location>
        <begin position="752"/>
        <end position="799"/>
    </location>
</feature>
<reference evidence="2 3" key="1">
    <citation type="submission" date="2020-12" db="EMBL/GenBank/DDBJ databases">
        <title>Metabolic potential, ecology and presence of endohyphal bacteria is reflected in genomic diversity of Mucoromycotina.</title>
        <authorList>
            <person name="Muszewska A."/>
            <person name="Okrasinska A."/>
            <person name="Steczkiewicz K."/>
            <person name="Drgas O."/>
            <person name="Orlowska M."/>
            <person name="Perlinska-Lenart U."/>
            <person name="Aleksandrzak-Piekarczyk T."/>
            <person name="Szatraj K."/>
            <person name="Zielenkiewicz U."/>
            <person name="Pilsyk S."/>
            <person name="Malc E."/>
            <person name="Mieczkowski P."/>
            <person name="Kruszewska J.S."/>
            <person name="Biernat P."/>
            <person name="Pawlowska J."/>
        </authorList>
    </citation>
    <scope>NUCLEOTIDE SEQUENCE [LARGE SCALE GENOMIC DNA]</scope>
    <source>
        <strain evidence="2 3">CBS 142.35</strain>
    </source>
</reference>
<dbReference type="SUPFAM" id="SSF81383">
    <property type="entry name" value="F-box domain"/>
    <property type="match status" value="2"/>
</dbReference>
<keyword evidence="3" id="KW-1185">Reference proteome</keyword>